<evidence type="ECO:0000256" key="1">
    <source>
        <dbReference type="SAM" id="SignalP"/>
    </source>
</evidence>
<evidence type="ECO:0000259" key="2">
    <source>
        <dbReference type="Pfam" id="PF06452"/>
    </source>
</evidence>
<sequence>MKSVRLIFVLAICVSVFGGAYAQLAVTPTPKTYVCNRAPGAVTIDGSISEKEWGKAPWTDAFVDIEGDKQPAPRFNTRTKMMWDDKYLYFAAKMEEPDLWATLTENESVIFQDNDFEIFLDPDGDSHNYYEFEINALGTTWDLILGKAYRDGGPALTHWDLPGMKSAVQLQGSLNDPSDRDKGWTVEIALPLAGFRELYRGKAPKVGDYWRMNLARVQWRLDAKNGKYAKKRDKRGKKLPENNWVWSPQHVISLHKPECWGYLLFSGSATGADAKKLAINPDEEIRLWLYAAYAKQREFQKRKGRFAKSFKELGVEDFTVNGKSLINPEITAGPFGYALTAVSPFTGKACGIRYDGKSWIGAEVKRKGS</sequence>
<dbReference type="GO" id="GO:0016052">
    <property type="term" value="P:carbohydrate catabolic process"/>
    <property type="evidence" value="ECO:0007669"/>
    <property type="project" value="InterPro"/>
</dbReference>
<reference evidence="3 4" key="1">
    <citation type="submission" date="2021-12" db="EMBL/GenBank/DDBJ databases">
        <title>Genome sequencing of bacteria with rrn-lacking chromosome and rrn-plasmid.</title>
        <authorList>
            <person name="Anda M."/>
            <person name="Iwasaki W."/>
        </authorList>
    </citation>
    <scope>NUCLEOTIDE SEQUENCE [LARGE SCALE GENOMIC DNA]</scope>
    <source>
        <strain evidence="3 4">DSM 100852</strain>
    </source>
</reference>
<accession>A0AAU9CIP5</accession>
<feature type="signal peptide" evidence="1">
    <location>
        <begin position="1"/>
        <end position="22"/>
    </location>
</feature>
<dbReference type="Proteomes" id="UP001348817">
    <property type="component" value="Chromosome"/>
</dbReference>
<dbReference type="InterPro" id="IPR010502">
    <property type="entry name" value="Carb-bd_dom_fam9"/>
</dbReference>
<dbReference type="RefSeq" id="WP_338393032.1">
    <property type="nucleotide sequence ID" value="NZ_AP025314.1"/>
</dbReference>
<proteinExistence type="predicted"/>
<feature type="domain" description="Carbohydrate-binding" evidence="2">
    <location>
        <begin position="44"/>
        <end position="143"/>
    </location>
</feature>
<keyword evidence="4" id="KW-1185">Reference proteome</keyword>
<dbReference type="CDD" id="cd09620">
    <property type="entry name" value="CBM9_like_3"/>
    <property type="match status" value="1"/>
</dbReference>
<dbReference type="Pfam" id="PF06452">
    <property type="entry name" value="CBM9_1"/>
    <property type="match status" value="1"/>
</dbReference>
<name>A0AAU9CIP5_9BACT</name>
<organism evidence="3 4">
    <name type="scientific">Fulvitalea axinellae</name>
    <dbReference type="NCBI Taxonomy" id="1182444"/>
    <lineage>
        <taxon>Bacteria</taxon>
        <taxon>Pseudomonadati</taxon>
        <taxon>Bacteroidota</taxon>
        <taxon>Cytophagia</taxon>
        <taxon>Cytophagales</taxon>
        <taxon>Persicobacteraceae</taxon>
        <taxon>Fulvitalea</taxon>
    </lineage>
</organism>
<dbReference type="PANTHER" id="PTHR35532">
    <property type="entry name" value="SIMILAR TO POLYHYDROXYALKANOATE DEPOLYMERASE"/>
    <property type="match status" value="1"/>
</dbReference>
<dbReference type="SUPFAM" id="SSF49344">
    <property type="entry name" value="CBD9-like"/>
    <property type="match status" value="1"/>
</dbReference>
<dbReference type="Gene3D" id="2.60.40.1190">
    <property type="match status" value="1"/>
</dbReference>
<dbReference type="EMBL" id="AP025314">
    <property type="protein sequence ID" value="BDD07722.1"/>
    <property type="molecule type" value="Genomic_DNA"/>
</dbReference>
<dbReference type="GO" id="GO:0030246">
    <property type="term" value="F:carbohydrate binding"/>
    <property type="evidence" value="ECO:0007669"/>
    <property type="project" value="InterPro"/>
</dbReference>
<dbReference type="KEGG" id="fax:FUAX_01540"/>
<gene>
    <name evidence="3" type="ORF">FUAX_01540</name>
</gene>
<dbReference type="AlphaFoldDB" id="A0AAU9CIP5"/>
<keyword evidence="1" id="KW-0732">Signal</keyword>
<evidence type="ECO:0000313" key="4">
    <source>
        <dbReference type="Proteomes" id="UP001348817"/>
    </source>
</evidence>
<feature type="chain" id="PRO_5043762199" description="Carbohydrate-binding domain-containing protein" evidence="1">
    <location>
        <begin position="23"/>
        <end position="369"/>
    </location>
</feature>
<dbReference type="GO" id="GO:0004553">
    <property type="term" value="F:hydrolase activity, hydrolyzing O-glycosyl compounds"/>
    <property type="evidence" value="ECO:0007669"/>
    <property type="project" value="InterPro"/>
</dbReference>
<protein>
    <recommendedName>
        <fullName evidence="2">Carbohydrate-binding domain-containing protein</fullName>
    </recommendedName>
</protein>
<evidence type="ECO:0000313" key="3">
    <source>
        <dbReference type="EMBL" id="BDD07722.1"/>
    </source>
</evidence>
<dbReference type="PANTHER" id="PTHR35532:SF5">
    <property type="entry name" value="CARBOHYDRATE-BINDING DOMAIN-CONTAINING PROTEIN"/>
    <property type="match status" value="1"/>
</dbReference>